<feature type="transmembrane region" description="Helical" evidence="2">
    <location>
        <begin position="222"/>
        <end position="244"/>
    </location>
</feature>
<name>A0A6A6NN41_9PEZI</name>
<keyword evidence="2" id="KW-1133">Transmembrane helix</keyword>
<dbReference type="OrthoDB" id="5412502at2759"/>
<evidence type="ECO:0000256" key="2">
    <source>
        <dbReference type="SAM" id="Phobius"/>
    </source>
</evidence>
<dbReference type="Proteomes" id="UP000799766">
    <property type="component" value="Unassembled WGS sequence"/>
</dbReference>
<evidence type="ECO:0000313" key="4">
    <source>
        <dbReference type="Proteomes" id="UP000799766"/>
    </source>
</evidence>
<keyword evidence="4" id="KW-1185">Reference proteome</keyword>
<feature type="transmembrane region" description="Helical" evidence="2">
    <location>
        <begin position="250"/>
        <end position="271"/>
    </location>
</feature>
<reference evidence="3" key="1">
    <citation type="journal article" date="2020" name="Stud. Mycol.">
        <title>101 Dothideomycetes genomes: a test case for predicting lifestyles and emergence of pathogens.</title>
        <authorList>
            <person name="Haridas S."/>
            <person name="Albert R."/>
            <person name="Binder M."/>
            <person name="Bloem J."/>
            <person name="Labutti K."/>
            <person name="Salamov A."/>
            <person name="Andreopoulos B."/>
            <person name="Baker S."/>
            <person name="Barry K."/>
            <person name="Bills G."/>
            <person name="Bluhm B."/>
            <person name="Cannon C."/>
            <person name="Castanera R."/>
            <person name="Culley D."/>
            <person name="Daum C."/>
            <person name="Ezra D."/>
            <person name="Gonzalez J."/>
            <person name="Henrissat B."/>
            <person name="Kuo A."/>
            <person name="Liang C."/>
            <person name="Lipzen A."/>
            <person name="Lutzoni F."/>
            <person name="Magnuson J."/>
            <person name="Mondo S."/>
            <person name="Nolan M."/>
            <person name="Ohm R."/>
            <person name="Pangilinan J."/>
            <person name="Park H.-J."/>
            <person name="Ramirez L."/>
            <person name="Alfaro M."/>
            <person name="Sun H."/>
            <person name="Tritt A."/>
            <person name="Yoshinaga Y."/>
            <person name="Zwiers L.-H."/>
            <person name="Turgeon B."/>
            <person name="Goodwin S."/>
            <person name="Spatafora J."/>
            <person name="Crous P."/>
            <person name="Grigoriev I."/>
        </authorList>
    </citation>
    <scope>NUCLEOTIDE SEQUENCE</scope>
    <source>
        <strain evidence="3">ATCC 16933</strain>
    </source>
</reference>
<gene>
    <name evidence="3" type="ORF">BDY21DRAFT_293525</name>
</gene>
<feature type="transmembrane region" description="Helical" evidence="2">
    <location>
        <begin position="15"/>
        <end position="41"/>
    </location>
</feature>
<feature type="region of interest" description="Disordered" evidence="1">
    <location>
        <begin position="339"/>
        <end position="362"/>
    </location>
</feature>
<sequence length="380" mass="42040">MLEFLPDWTDLQLDIVGFLAILGEGSVLSNAQVATLSWLIFLPRLLPAPQALLRPSRPERLESTLGWATSVYAGNHRDYITHIGDVLIDGDAMPNFSVRCVEIEWVDREREVKAKRKSVLALLAVTGCAMAIALLVLSAVLNDGMALVATVTLSFLSTIVGLGNKWKLRLPQASKGTDLPKGDLVIRYPKGNFVIVKCKEDVARSLFFAPENIDYLVEDPAIYRLISLIGTMLLMVGVVCLANAQLKMQIAFAAAYMLLNAAYWIVAALPVRKLWDTDCFLIKPHAFAGSNDTKKSARKARNFTEALWLAILATKTVNWVRQSQAAPDTPSWRGWLSEAEQRARDAPTTLDGKTPVYENSDWDPHKTLQEYLKDGAVESA</sequence>
<dbReference type="AlphaFoldDB" id="A0A6A6NN41"/>
<keyword evidence="2" id="KW-0812">Transmembrane</keyword>
<feature type="transmembrane region" description="Helical" evidence="2">
    <location>
        <begin position="118"/>
        <end position="139"/>
    </location>
</feature>
<evidence type="ECO:0000313" key="3">
    <source>
        <dbReference type="EMBL" id="KAF2453142.1"/>
    </source>
</evidence>
<feature type="transmembrane region" description="Helical" evidence="2">
    <location>
        <begin position="145"/>
        <end position="163"/>
    </location>
</feature>
<keyword evidence="2" id="KW-0472">Membrane</keyword>
<protein>
    <submittedName>
        <fullName evidence="3">Uncharacterized protein</fullName>
    </submittedName>
</protein>
<proteinExistence type="predicted"/>
<accession>A0A6A6NN41</accession>
<dbReference type="EMBL" id="MU001699">
    <property type="protein sequence ID" value="KAF2453142.1"/>
    <property type="molecule type" value="Genomic_DNA"/>
</dbReference>
<evidence type="ECO:0000256" key="1">
    <source>
        <dbReference type="SAM" id="MobiDB-lite"/>
    </source>
</evidence>
<organism evidence="3 4">
    <name type="scientific">Lineolata rhizophorae</name>
    <dbReference type="NCBI Taxonomy" id="578093"/>
    <lineage>
        <taxon>Eukaryota</taxon>
        <taxon>Fungi</taxon>
        <taxon>Dikarya</taxon>
        <taxon>Ascomycota</taxon>
        <taxon>Pezizomycotina</taxon>
        <taxon>Dothideomycetes</taxon>
        <taxon>Dothideomycetes incertae sedis</taxon>
        <taxon>Lineolatales</taxon>
        <taxon>Lineolataceae</taxon>
        <taxon>Lineolata</taxon>
    </lineage>
</organism>